<dbReference type="InterPro" id="IPR038303">
    <property type="entry name" value="HdeA/HdeB_sf"/>
</dbReference>
<gene>
    <name evidence="4" type="ORF">SDC9_05659</name>
</gene>
<dbReference type="AlphaFoldDB" id="A0A644SZP1"/>
<comment type="caution">
    <text evidence="4">The sequence shown here is derived from an EMBL/GenBank/DDBJ whole genome shotgun (WGS) entry which is preliminary data.</text>
</comment>
<dbReference type="InterPro" id="IPR010486">
    <property type="entry name" value="HNS-dep_expression_A/B"/>
</dbReference>
<proteinExistence type="predicted"/>
<evidence type="ECO:0000256" key="1">
    <source>
        <dbReference type="ARBA" id="ARBA00022729"/>
    </source>
</evidence>
<evidence type="ECO:0000256" key="3">
    <source>
        <dbReference type="ARBA" id="ARBA00023186"/>
    </source>
</evidence>
<organism evidence="4">
    <name type="scientific">bioreactor metagenome</name>
    <dbReference type="NCBI Taxonomy" id="1076179"/>
    <lineage>
        <taxon>unclassified sequences</taxon>
        <taxon>metagenomes</taxon>
        <taxon>ecological metagenomes</taxon>
    </lineage>
</organism>
<evidence type="ECO:0008006" key="5">
    <source>
        <dbReference type="Google" id="ProtNLM"/>
    </source>
</evidence>
<dbReference type="EMBL" id="VSSQ01000011">
    <property type="protein sequence ID" value="MPL60103.1"/>
    <property type="molecule type" value="Genomic_DNA"/>
</dbReference>
<reference evidence="4" key="1">
    <citation type="submission" date="2019-08" db="EMBL/GenBank/DDBJ databases">
        <authorList>
            <person name="Kucharzyk K."/>
            <person name="Murdoch R.W."/>
            <person name="Higgins S."/>
            <person name="Loffler F."/>
        </authorList>
    </citation>
    <scope>NUCLEOTIDE SEQUENCE</scope>
</reference>
<dbReference type="Gene3D" id="1.10.890.10">
    <property type="entry name" value="HNS-dependent expression A"/>
    <property type="match status" value="1"/>
</dbReference>
<evidence type="ECO:0000313" key="4">
    <source>
        <dbReference type="EMBL" id="MPL60103.1"/>
    </source>
</evidence>
<name>A0A644SZP1_9ZZZZ</name>
<keyword evidence="3" id="KW-0143">Chaperone</keyword>
<sequence>MKKYMLAALTVFMLGAAPFAAHAAEQDVAKITCKDFLADKQNISMMVMWIDGYMSGKSGNTSISDQWMEKLGTHLGTYCAKNPAKTIMDAIEAVPE</sequence>
<dbReference type="Pfam" id="PF06411">
    <property type="entry name" value="HdeA"/>
    <property type="match status" value="1"/>
</dbReference>
<accession>A0A644SZP1</accession>
<evidence type="ECO:0000256" key="2">
    <source>
        <dbReference type="ARBA" id="ARBA00022764"/>
    </source>
</evidence>
<keyword evidence="2" id="KW-0574">Periplasm</keyword>
<protein>
    <recommendedName>
        <fullName evidence="5">Acid stress chaperone HdeB</fullName>
    </recommendedName>
</protein>
<keyword evidence="1" id="KW-0732">Signal</keyword>